<dbReference type="InterPro" id="IPR002156">
    <property type="entry name" value="RNaseH_domain"/>
</dbReference>
<dbReference type="InterPro" id="IPR026960">
    <property type="entry name" value="RVT-Znf"/>
</dbReference>
<evidence type="ECO:0000313" key="4">
    <source>
        <dbReference type="Proteomes" id="UP001459277"/>
    </source>
</evidence>
<feature type="domain" description="RNase H type-1" evidence="1">
    <location>
        <begin position="358"/>
        <end position="420"/>
    </location>
</feature>
<dbReference type="Proteomes" id="UP001459277">
    <property type="component" value="Unassembled WGS sequence"/>
</dbReference>
<dbReference type="EMBL" id="JAZDWU010000006">
    <property type="protein sequence ID" value="KAK9999778.1"/>
    <property type="molecule type" value="Genomic_DNA"/>
</dbReference>
<name>A0AAW2CPR9_9ROSI</name>
<evidence type="ECO:0008006" key="5">
    <source>
        <dbReference type="Google" id="ProtNLM"/>
    </source>
</evidence>
<dbReference type="AlphaFoldDB" id="A0AAW2CPR9"/>
<dbReference type="Pfam" id="PF13456">
    <property type="entry name" value="RVT_3"/>
    <property type="match status" value="1"/>
</dbReference>
<evidence type="ECO:0000259" key="1">
    <source>
        <dbReference type="Pfam" id="PF13456"/>
    </source>
</evidence>
<comment type="caution">
    <text evidence="3">The sequence shown here is derived from an EMBL/GenBank/DDBJ whole genome shotgun (WGS) entry which is preliminary data.</text>
</comment>
<reference evidence="3 4" key="1">
    <citation type="submission" date="2024-01" db="EMBL/GenBank/DDBJ databases">
        <title>A telomere-to-telomere, gap-free genome of sweet tea (Lithocarpus litseifolius).</title>
        <authorList>
            <person name="Zhou J."/>
        </authorList>
    </citation>
    <scope>NUCLEOTIDE SEQUENCE [LARGE SCALE GENOMIC DNA]</scope>
    <source>
        <strain evidence="3">Zhou-2022a</strain>
        <tissue evidence="3">Leaf</tissue>
    </source>
</reference>
<feature type="domain" description="Reverse transcriptase zinc-binding" evidence="2">
    <location>
        <begin position="165"/>
        <end position="259"/>
    </location>
</feature>
<dbReference type="GO" id="GO:0003676">
    <property type="term" value="F:nucleic acid binding"/>
    <property type="evidence" value="ECO:0007669"/>
    <property type="project" value="InterPro"/>
</dbReference>
<organism evidence="3 4">
    <name type="scientific">Lithocarpus litseifolius</name>
    <dbReference type="NCBI Taxonomy" id="425828"/>
    <lineage>
        <taxon>Eukaryota</taxon>
        <taxon>Viridiplantae</taxon>
        <taxon>Streptophyta</taxon>
        <taxon>Embryophyta</taxon>
        <taxon>Tracheophyta</taxon>
        <taxon>Spermatophyta</taxon>
        <taxon>Magnoliopsida</taxon>
        <taxon>eudicotyledons</taxon>
        <taxon>Gunneridae</taxon>
        <taxon>Pentapetalae</taxon>
        <taxon>rosids</taxon>
        <taxon>fabids</taxon>
        <taxon>Fagales</taxon>
        <taxon>Fagaceae</taxon>
        <taxon>Lithocarpus</taxon>
    </lineage>
</organism>
<keyword evidence="4" id="KW-1185">Reference proteome</keyword>
<evidence type="ECO:0000259" key="2">
    <source>
        <dbReference type="Pfam" id="PF13966"/>
    </source>
</evidence>
<dbReference type="Pfam" id="PF13966">
    <property type="entry name" value="zf-RVT"/>
    <property type="match status" value="1"/>
</dbReference>
<evidence type="ECO:0000313" key="3">
    <source>
        <dbReference type="EMBL" id="KAK9999778.1"/>
    </source>
</evidence>
<accession>A0AAW2CPR9</accession>
<gene>
    <name evidence="3" type="ORF">SO802_019381</name>
</gene>
<sequence>MEGGMGFRDMAMFNDSLLAKQAWRLLKNLDSLLHKVFKARFFPNCTFIEAKYSSSGSHAWNSILQGREVLLRGCQWRIGNGKVVNIWQDNWLPRKNMPRVQSSRVESLAEAKVEILIKEDTRQWDYGLIEGMFTPEEAELINSIPLSRCEAEDTLFWPFTSNGFYTSKSGFNFLKAETQSEQNDVQLAHEKLLWRTLWSFQVPNKIKNLVWRACRNSLPTKGNLVRLSVVKNPRCDRCKQVPESALHALWSCRKLDGVWEDEPFRLCWRRHAFVDFRELLSWLITNDHSLEMFTTSVWLVWTQRNQVRMNQPSICVHQIPSSAKEHVAEFESSQPTPPCIRPVLSSMRAKWRPPGPNMYMPLEIEALAASTALEFAAELGFNRAELETDALMLFNALRDESTHLSPFGLLLDDIRLWMESVPPPFASLVLADTSGIP</sequence>
<dbReference type="GO" id="GO:0004523">
    <property type="term" value="F:RNA-DNA hybrid ribonuclease activity"/>
    <property type="evidence" value="ECO:0007669"/>
    <property type="project" value="InterPro"/>
</dbReference>
<protein>
    <recommendedName>
        <fullName evidence="5">Reverse transcriptase zinc-binding domain-containing protein</fullName>
    </recommendedName>
</protein>
<proteinExistence type="predicted"/>